<dbReference type="Gene3D" id="2.60.120.200">
    <property type="match status" value="1"/>
</dbReference>
<evidence type="ECO:0000313" key="6">
    <source>
        <dbReference type="Proteomes" id="UP001158576"/>
    </source>
</evidence>
<sequence length="565" mass="63078">MRTFTAGVAVLGFAAAQEQPCVGSLPMECDLECADAPPAGCNAEGKDPLCRFCGFDGFRDCKGNGPCCCTDCDENCKATTTKSTTTTRTTTTSRSTESTTSGSTSQTSSGTTSQSHTTSGSNNGGGGGNGGGSIGGGPDCSNVIAEPGELVFEENWEYLNMDIWEHEITMGGGGNWEFQTYLNNRTNSYVKDNTLYIAPTFLADVEGESFLWTGNQDLWGASPADQCTGNAWWGCQRQGTNPNYLNPINSARLRTVRAINLQYARIEIEAQLPRGDWLWPAIWMMPKHLSYGKWPASGEIDIMESRGNDKVTDPRNGEEVGNNCFGTTLHWGPAWNMNGFPKTHANHCYNPGELTGQMHTYTVDWTSEYIAWEFDGQEVYRVDTNGYSGFWQMGDWDTTAPGLSNPWEYGTRNQKMAPFDTEFYLIMNLAVGGVNEYWSDQFIYENPKPWTSQSTQAMKDFWDRKNTWEHTWNGEDAAMKIGRIRMWQRGDGTEQLQETFNYESKGSTKIESLSSCGAKEVLKDSSRRKQETIIEFRCEEKCMRFEKTLVTYFLGLSIIRSPINE</sequence>
<comment type="similarity">
    <text evidence="1">Belongs to the glycosyl hydrolase 16 family.</text>
</comment>
<evidence type="ECO:0000256" key="1">
    <source>
        <dbReference type="ARBA" id="ARBA00006865"/>
    </source>
</evidence>
<gene>
    <name evidence="5" type="ORF">OKIOD_LOCUS14154</name>
</gene>
<feature type="domain" description="GH16" evidence="4">
    <location>
        <begin position="162"/>
        <end position="492"/>
    </location>
</feature>
<protein>
    <submittedName>
        <fullName evidence="5">Oidioi.mRNA.OKI2018_I69.chr2.g5389.t1.cds</fullName>
    </submittedName>
</protein>
<evidence type="ECO:0000256" key="3">
    <source>
        <dbReference type="SAM" id="SignalP"/>
    </source>
</evidence>
<keyword evidence="6" id="KW-1185">Reference proteome</keyword>
<feature type="chain" id="PRO_5045393211" evidence="3">
    <location>
        <begin position="17"/>
        <end position="565"/>
    </location>
</feature>
<accession>A0ABN7T3U8</accession>
<feature type="compositionally biased region" description="Gly residues" evidence="2">
    <location>
        <begin position="122"/>
        <end position="138"/>
    </location>
</feature>
<dbReference type="SUPFAM" id="SSF49899">
    <property type="entry name" value="Concanavalin A-like lectins/glucanases"/>
    <property type="match status" value="1"/>
</dbReference>
<evidence type="ECO:0000259" key="4">
    <source>
        <dbReference type="PROSITE" id="PS51762"/>
    </source>
</evidence>
<feature type="region of interest" description="Disordered" evidence="2">
    <location>
        <begin position="83"/>
        <end position="140"/>
    </location>
</feature>
<dbReference type="PANTHER" id="PTHR10963">
    <property type="entry name" value="GLYCOSYL HYDROLASE-RELATED"/>
    <property type="match status" value="1"/>
</dbReference>
<dbReference type="EMBL" id="OU015567">
    <property type="protein sequence ID" value="CAG5111053.1"/>
    <property type="molecule type" value="Genomic_DNA"/>
</dbReference>
<dbReference type="InterPro" id="IPR050546">
    <property type="entry name" value="Glycosyl_Hydrlase_16"/>
</dbReference>
<name>A0ABN7T3U8_OIKDI</name>
<organism evidence="5 6">
    <name type="scientific">Oikopleura dioica</name>
    <name type="common">Tunicate</name>
    <dbReference type="NCBI Taxonomy" id="34765"/>
    <lineage>
        <taxon>Eukaryota</taxon>
        <taxon>Metazoa</taxon>
        <taxon>Chordata</taxon>
        <taxon>Tunicata</taxon>
        <taxon>Appendicularia</taxon>
        <taxon>Copelata</taxon>
        <taxon>Oikopleuridae</taxon>
        <taxon>Oikopleura</taxon>
    </lineage>
</organism>
<dbReference type="PROSITE" id="PS51762">
    <property type="entry name" value="GH16_2"/>
    <property type="match status" value="1"/>
</dbReference>
<dbReference type="PANTHER" id="PTHR10963:SF55">
    <property type="entry name" value="GLYCOSIDE HYDROLASE FAMILY 16 PROTEIN"/>
    <property type="match status" value="1"/>
</dbReference>
<evidence type="ECO:0000313" key="5">
    <source>
        <dbReference type="EMBL" id="CAG5111053.1"/>
    </source>
</evidence>
<reference evidence="5 6" key="1">
    <citation type="submission" date="2021-04" db="EMBL/GenBank/DDBJ databases">
        <authorList>
            <person name="Bliznina A."/>
        </authorList>
    </citation>
    <scope>NUCLEOTIDE SEQUENCE [LARGE SCALE GENOMIC DNA]</scope>
</reference>
<dbReference type="Proteomes" id="UP001158576">
    <property type="component" value="Chromosome 2"/>
</dbReference>
<dbReference type="Pfam" id="PF00722">
    <property type="entry name" value="Glyco_hydro_16"/>
    <property type="match status" value="1"/>
</dbReference>
<evidence type="ECO:0000256" key="2">
    <source>
        <dbReference type="SAM" id="MobiDB-lite"/>
    </source>
</evidence>
<feature type="compositionally biased region" description="Low complexity" evidence="2">
    <location>
        <begin position="83"/>
        <end position="121"/>
    </location>
</feature>
<proteinExistence type="inferred from homology"/>
<dbReference type="InterPro" id="IPR013320">
    <property type="entry name" value="ConA-like_dom_sf"/>
</dbReference>
<feature type="signal peptide" evidence="3">
    <location>
        <begin position="1"/>
        <end position="16"/>
    </location>
</feature>
<dbReference type="InterPro" id="IPR000757">
    <property type="entry name" value="Beta-glucanase-like"/>
</dbReference>
<keyword evidence="3" id="KW-0732">Signal</keyword>